<dbReference type="GO" id="GO:0042744">
    <property type="term" value="P:hydrogen peroxide catabolic process"/>
    <property type="evidence" value="ECO:0007669"/>
    <property type="project" value="TreeGrafter"/>
</dbReference>
<evidence type="ECO:0000313" key="9">
    <source>
        <dbReference type="EMBL" id="KAF9072451.1"/>
    </source>
</evidence>
<dbReference type="InterPro" id="IPR013740">
    <property type="entry name" value="Redoxin"/>
</dbReference>
<dbReference type="InterPro" id="IPR037944">
    <property type="entry name" value="PRX5-like"/>
</dbReference>
<name>A0A9P5UAW0_9AGAR</name>
<evidence type="ECO:0000313" key="10">
    <source>
        <dbReference type="Proteomes" id="UP000772434"/>
    </source>
</evidence>
<dbReference type="GO" id="GO:0005739">
    <property type="term" value="C:mitochondrion"/>
    <property type="evidence" value="ECO:0007669"/>
    <property type="project" value="TreeGrafter"/>
</dbReference>
<dbReference type="PANTHER" id="PTHR10430:SF39">
    <property type="entry name" value="PEROXISOMAL MEMBRANE ASSOCIATED PROTEIN 20"/>
    <property type="match status" value="1"/>
</dbReference>
<dbReference type="PANTHER" id="PTHR10430">
    <property type="entry name" value="PEROXIREDOXIN"/>
    <property type="match status" value="1"/>
</dbReference>
<dbReference type="CDD" id="cd03013">
    <property type="entry name" value="PRX5_like"/>
    <property type="match status" value="1"/>
</dbReference>
<dbReference type="InterPro" id="IPR013766">
    <property type="entry name" value="Thioredoxin_domain"/>
</dbReference>
<dbReference type="Proteomes" id="UP000772434">
    <property type="component" value="Unassembled WGS sequence"/>
</dbReference>
<protein>
    <submittedName>
        <fullName evidence="9">Redoxin</fullName>
    </submittedName>
</protein>
<dbReference type="AlphaFoldDB" id="A0A9P5UAW0"/>
<dbReference type="GO" id="GO:0008379">
    <property type="term" value="F:thioredoxin peroxidase activity"/>
    <property type="evidence" value="ECO:0007669"/>
    <property type="project" value="InterPro"/>
</dbReference>
<dbReference type="GO" id="GO:0034599">
    <property type="term" value="P:cellular response to oxidative stress"/>
    <property type="evidence" value="ECO:0007669"/>
    <property type="project" value="InterPro"/>
</dbReference>
<evidence type="ECO:0000259" key="8">
    <source>
        <dbReference type="PROSITE" id="PS51352"/>
    </source>
</evidence>
<dbReference type="SUPFAM" id="SSF52833">
    <property type="entry name" value="Thioredoxin-like"/>
    <property type="match status" value="1"/>
</dbReference>
<keyword evidence="2 7" id="KW-0575">Peroxidase</keyword>
<keyword evidence="3 7" id="KW-0049">Antioxidant</keyword>
<keyword evidence="5 7" id="KW-0676">Redox-active center</keyword>
<dbReference type="InterPro" id="IPR036249">
    <property type="entry name" value="Thioredoxin-like_sf"/>
</dbReference>
<organism evidence="9 10">
    <name type="scientific">Rhodocollybia butyracea</name>
    <dbReference type="NCBI Taxonomy" id="206335"/>
    <lineage>
        <taxon>Eukaryota</taxon>
        <taxon>Fungi</taxon>
        <taxon>Dikarya</taxon>
        <taxon>Basidiomycota</taxon>
        <taxon>Agaricomycotina</taxon>
        <taxon>Agaricomycetes</taxon>
        <taxon>Agaricomycetidae</taxon>
        <taxon>Agaricales</taxon>
        <taxon>Marasmiineae</taxon>
        <taxon>Omphalotaceae</taxon>
        <taxon>Rhodocollybia</taxon>
    </lineage>
</organism>
<evidence type="ECO:0000256" key="7">
    <source>
        <dbReference type="RuleBase" id="RU366011"/>
    </source>
</evidence>
<comment type="similarity">
    <text evidence="1 7">Belongs to the peroxiredoxin family. Prx5 subfamily.</text>
</comment>
<dbReference type="GO" id="GO:0005777">
    <property type="term" value="C:peroxisome"/>
    <property type="evidence" value="ECO:0007669"/>
    <property type="project" value="TreeGrafter"/>
</dbReference>
<evidence type="ECO:0000256" key="2">
    <source>
        <dbReference type="ARBA" id="ARBA00022559"/>
    </source>
</evidence>
<evidence type="ECO:0000256" key="4">
    <source>
        <dbReference type="ARBA" id="ARBA00023002"/>
    </source>
</evidence>
<gene>
    <name evidence="9" type="ORF">BDP27DRAFT_1217489</name>
</gene>
<accession>A0A9P5UAW0</accession>
<comment type="caution">
    <text evidence="9">The sequence shown here is derived from an EMBL/GenBank/DDBJ whole genome shotgun (WGS) entry which is preliminary data.</text>
</comment>
<dbReference type="GO" id="GO:0045454">
    <property type="term" value="P:cell redox homeostasis"/>
    <property type="evidence" value="ECO:0007669"/>
    <property type="project" value="TreeGrafter"/>
</dbReference>
<dbReference type="GO" id="GO:0005829">
    <property type="term" value="C:cytosol"/>
    <property type="evidence" value="ECO:0007669"/>
    <property type="project" value="TreeGrafter"/>
</dbReference>
<feature type="active site" description="Cysteine sulfenic acid (-SOH) intermediate" evidence="6">
    <location>
        <position position="67"/>
    </location>
</feature>
<dbReference type="EMBL" id="JADNRY010000024">
    <property type="protein sequence ID" value="KAF9072451.1"/>
    <property type="molecule type" value="Genomic_DNA"/>
</dbReference>
<dbReference type="Pfam" id="PF08534">
    <property type="entry name" value="Redoxin"/>
    <property type="match status" value="1"/>
</dbReference>
<feature type="domain" description="Thioredoxin" evidence="8">
    <location>
        <begin position="25"/>
        <end position="181"/>
    </location>
</feature>
<sequence length="181" mass="19045">MTSLVASSAQAAHSIAVSLLAKAQAQPGSTIPEHSVKETAPNTLVPLALKPGKTVIVGVPGAFSGTCTAQIPGYIKNYDNFKAKGVNEVYVVAVNDAFAMKAWKEQLAPEGTGVRFMADDKGTFTSSLGLMFDATAVFGAPRSKRYVIIADNDKVESIFIEEDPTKVTITGAETILSHLVS</sequence>
<evidence type="ECO:0000256" key="5">
    <source>
        <dbReference type="ARBA" id="ARBA00023284"/>
    </source>
</evidence>
<dbReference type="PROSITE" id="PS51352">
    <property type="entry name" value="THIOREDOXIN_2"/>
    <property type="match status" value="1"/>
</dbReference>
<keyword evidence="4 7" id="KW-0560">Oxidoreductase</keyword>
<comment type="function">
    <text evidence="7">Thiol-specific peroxidase that catalyzes the reduction of hydrogen peroxide and organic hydroperoxides to water and alcohols, respectively. Plays a role in cell protection against oxidative stress by detoxifying peroxides.</text>
</comment>
<dbReference type="Gene3D" id="3.40.30.10">
    <property type="entry name" value="Glutaredoxin"/>
    <property type="match status" value="1"/>
</dbReference>
<reference evidence="9" key="1">
    <citation type="submission" date="2020-11" db="EMBL/GenBank/DDBJ databases">
        <authorList>
            <consortium name="DOE Joint Genome Institute"/>
            <person name="Ahrendt S."/>
            <person name="Riley R."/>
            <person name="Andreopoulos W."/>
            <person name="Labutti K."/>
            <person name="Pangilinan J."/>
            <person name="Ruiz-Duenas F.J."/>
            <person name="Barrasa J.M."/>
            <person name="Sanchez-Garcia M."/>
            <person name="Camarero S."/>
            <person name="Miyauchi S."/>
            <person name="Serrano A."/>
            <person name="Linde D."/>
            <person name="Babiker R."/>
            <person name="Drula E."/>
            <person name="Ayuso-Fernandez I."/>
            <person name="Pacheco R."/>
            <person name="Padilla G."/>
            <person name="Ferreira P."/>
            <person name="Barriuso J."/>
            <person name="Kellner H."/>
            <person name="Castanera R."/>
            <person name="Alfaro M."/>
            <person name="Ramirez L."/>
            <person name="Pisabarro A.G."/>
            <person name="Kuo A."/>
            <person name="Tritt A."/>
            <person name="Lipzen A."/>
            <person name="He G."/>
            <person name="Yan M."/>
            <person name="Ng V."/>
            <person name="Cullen D."/>
            <person name="Martin F."/>
            <person name="Rosso M.-N."/>
            <person name="Henrissat B."/>
            <person name="Hibbett D."/>
            <person name="Martinez A.T."/>
            <person name="Grigoriev I.V."/>
        </authorList>
    </citation>
    <scope>NUCLEOTIDE SEQUENCE</scope>
    <source>
        <strain evidence="9">AH 40177</strain>
    </source>
</reference>
<keyword evidence="10" id="KW-1185">Reference proteome</keyword>
<proteinExistence type="inferred from homology"/>
<evidence type="ECO:0000256" key="6">
    <source>
        <dbReference type="PIRSR" id="PIRSR637944-1"/>
    </source>
</evidence>
<evidence type="ECO:0000256" key="3">
    <source>
        <dbReference type="ARBA" id="ARBA00022862"/>
    </source>
</evidence>
<dbReference type="OrthoDB" id="1882547at2759"/>
<evidence type="ECO:0000256" key="1">
    <source>
        <dbReference type="ARBA" id="ARBA00010505"/>
    </source>
</evidence>